<dbReference type="InterPro" id="IPR018247">
    <property type="entry name" value="EF_Hand_1_Ca_BS"/>
</dbReference>
<comment type="subcellular location">
    <subcellularLocation>
        <location evidence="1">Cytoplasm</location>
    </subcellularLocation>
</comment>
<dbReference type="OrthoDB" id="186625at2759"/>
<gene>
    <name evidence="7" type="ORF">WH47_11948</name>
</gene>
<keyword evidence="5" id="KW-0106">Calcium</keyword>
<dbReference type="InterPro" id="IPR002048">
    <property type="entry name" value="EF_hand_dom"/>
</dbReference>
<dbReference type="PROSITE" id="PS50222">
    <property type="entry name" value="EF_HAND_2"/>
    <property type="match status" value="3"/>
</dbReference>
<dbReference type="PANTHER" id="PTHR46212:SF9">
    <property type="entry name" value="PROGRAMMED CELL DEATH PROTEIN 6"/>
    <property type="match status" value="1"/>
</dbReference>
<dbReference type="PANTHER" id="PTHR46212">
    <property type="entry name" value="PEFLIN"/>
    <property type="match status" value="1"/>
</dbReference>
<dbReference type="InterPro" id="IPR011992">
    <property type="entry name" value="EF-hand-dom_pair"/>
</dbReference>
<evidence type="ECO:0000256" key="4">
    <source>
        <dbReference type="ARBA" id="ARBA00022737"/>
    </source>
</evidence>
<dbReference type="Pfam" id="PF13499">
    <property type="entry name" value="EF-hand_7"/>
    <property type="match status" value="2"/>
</dbReference>
<dbReference type="GO" id="GO:0005737">
    <property type="term" value="C:cytoplasm"/>
    <property type="evidence" value="ECO:0007669"/>
    <property type="project" value="UniProtKB-SubCell"/>
</dbReference>
<dbReference type="GO" id="GO:0005509">
    <property type="term" value="F:calcium ion binding"/>
    <property type="evidence" value="ECO:0007669"/>
    <property type="project" value="InterPro"/>
</dbReference>
<organism evidence="7 8">
    <name type="scientific">Habropoda laboriosa</name>
    <dbReference type="NCBI Taxonomy" id="597456"/>
    <lineage>
        <taxon>Eukaryota</taxon>
        <taxon>Metazoa</taxon>
        <taxon>Ecdysozoa</taxon>
        <taxon>Arthropoda</taxon>
        <taxon>Hexapoda</taxon>
        <taxon>Insecta</taxon>
        <taxon>Pterygota</taxon>
        <taxon>Neoptera</taxon>
        <taxon>Endopterygota</taxon>
        <taxon>Hymenoptera</taxon>
        <taxon>Apocrita</taxon>
        <taxon>Aculeata</taxon>
        <taxon>Apoidea</taxon>
        <taxon>Anthophila</taxon>
        <taxon>Apidae</taxon>
        <taxon>Habropoda</taxon>
    </lineage>
</organism>
<evidence type="ECO:0000256" key="3">
    <source>
        <dbReference type="ARBA" id="ARBA00022723"/>
    </source>
</evidence>
<dbReference type="SMART" id="SM00054">
    <property type="entry name" value="EFh"/>
    <property type="match status" value="5"/>
</dbReference>
<feature type="domain" description="EF-hand" evidence="6">
    <location>
        <begin position="8"/>
        <end position="43"/>
    </location>
</feature>
<evidence type="ECO:0000313" key="7">
    <source>
        <dbReference type="EMBL" id="KOC66884.1"/>
    </source>
</evidence>
<dbReference type="AlphaFoldDB" id="A0A0L7R7S1"/>
<evidence type="ECO:0000256" key="1">
    <source>
        <dbReference type="ARBA" id="ARBA00004496"/>
    </source>
</evidence>
<feature type="domain" description="EF-hand" evidence="6">
    <location>
        <begin position="130"/>
        <end position="165"/>
    </location>
</feature>
<dbReference type="FunFam" id="1.10.238.10:FF:000003">
    <property type="entry name" value="Calmodulin A"/>
    <property type="match status" value="1"/>
</dbReference>
<dbReference type="Gene3D" id="1.10.238.10">
    <property type="entry name" value="EF-hand"/>
    <property type="match status" value="1"/>
</dbReference>
<name>A0A0L7R7S1_9HYME</name>
<protein>
    <submittedName>
        <fullName evidence="7">Programmed cell death protein 6</fullName>
    </submittedName>
</protein>
<keyword evidence="4" id="KW-0677">Repeat</keyword>
<feature type="domain" description="EF-hand" evidence="6">
    <location>
        <begin position="94"/>
        <end position="129"/>
    </location>
</feature>
<dbReference type="CDD" id="cd16183">
    <property type="entry name" value="EFh_PEF_ALG-2"/>
    <property type="match status" value="1"/>
</dbReference>
<reference evidence="7 8" key="1">
    <citation type="submission" date="2015-07" db="EMBL/GenBank/DDBJ databases">
        <title>The genome of Habropoda laboriosa.</title>
        <authorList>
            <person name="Pan H."/>
            <person name="Kapheim K."/>
        </authorList>
    </citation>
    <scope>NUCLEOTIDE SEQUENCE [LARGE SCALE GENOMIC DNA]</scope>
    <source>
        <strain evidence="7">0110345459</strain>
    </source>
</reference>
<evidence type="ECO:0000256" key="5">
    <source>
        <dbReference type="ARBA" id="ARBA00022837"/>
    </source>
</evidence>
<evidence type="ECO:0000259" key="6">
    <source>
        <dbReference type="PROSITE" id="PS50222"/>
    </source>
</evidence>
<dbReference type="Pfam" id="PF13202">
    <property type="entry name" value="EF-hand_5"/>
    <property type="match status" value="1"/>
</dbReference>
<evidence type="ECO:0000256" key="2">
    <source>
        <dbReference type="ARBA" id="ARBA00022490"/>
    </source>
</evidence>
<keyword evidence="3" id="KW-0479">Metal-binding</keyword>
<evidence type="ECO:0000313" key="8">
    <source>
        <dbReference type="Proteomes" id="UP000053825"/>
    </source>
</evidence>
<dbReference type="GO" id="GO:0048306">
    <property type="term" value="F:calcium-dependent protein binding"/>
    <property type="evidence" value="ECO:0007669"/>
    <property type="project" value="UniProtKB-ARBA"/>
</dbReference>
<sequence length="196" mass="22547">MSFVSPMPSREFLWDVFQRVDQDRSGAITADELQQALSNGTWTPFNPETVRLMIVNFIGAGMFDIDKNDPGSSGMFDKNQKGTVSFEEFGALWKYVTDWQNCFRSFDRDNSGNIDRNELKTALTNFGYRLSDQIIDTLIRKYDRAGRGTIYFDDFIQCCVVLYTLTAAFRQLDTDLDGVITIHYEQFLGMVFNLKI</sequence>
<dbReference type="EMBL" id="KQ414638">
    <property type="protein sequence ID" value="KOC66884.1"/>
    <property type="molecule type" value="Genomic_DNA"/>
</dbReference>
<dbReference type="PROSITE" id="PS00018">
    <property type="entry name" value="EF_HAND_1"/>
    <property type="match status" value="2"/>
</dbReference>
<keyword evidence="2" id="KW-0963">Cytoplasm</keyword>
<accession>A0A0L7R7S1</accession>
<proteinExistence type="predicted"/>
<keyword evidence="8" id="KW-1185">Reference proteome</keyword>
<dbReference type="SUPFAM" id="SSF47473">
    <property type="entry name" value="EF-hand"/>
    <property type="match status" value="1"/>
</dbReference>
<dbReference type="InterPro" id="IPR051426">
    <property type="entry name" value="Peflin/Sorcin_CaBP"/>
</dbReference>
<dbReference type="Proteomes" id="UP000053825">
    <property type="component" value="Unassembled WGS sequence"/>
</dbReference>
<dbReference type="STRING" id="597456.A0A0L7R7S1"/>